<dbReference type="EMBL" id="CP001998">
    <property type="protein sequence ID" value="ADE55971.1"/>
    <property type="molecule type" value="Genomic_DNA"/>
</dbReference>
<dbReference type="Proteomes" id="UP000000925">
    <property type="component" value="Chromosome"/>
</dbReference>
<dbReference type="HOGENOM" id="CLU_3116813_0_0_0"/>
<feature type="region of interest" description="Disordered" evidence="1">
    <location>
        <begin position="1"/>
        <end position="32"/>
    </location>
</feature>
<evidence type="ECO:0000256" key="1">
    <source>
        <dbReference type="SAM" id="MobiDB-lite"/>
    </source>
</evidence>
<dbReference type="AlphaFoldDB" id="D5ERC7"/>
<keyword evidence="3" id="KW-1185">Reference proteome</keyword>
<protein>
    <submittedName>
        <fullName evidence="2">Uncharacterized protein</fullName>
    </submittedName>
</protein>
<evidence type="ECO:0000313" key="3">
    <source>
        <dbReference type="Proteomes" id="UP000000925"/>
    </source>
</evidence>
<proteinExistence type="predicted"/>
<accession>D5ERC7</accession>
<organism evidence="2 3">
    <name type="scientific">Coraliomargarita akajimensis (strain DSM 45221 / IAM 15411 / JCM 23193 / KCTC 12865 / 04OKA010-24)</name>
    <dbReference type="NCBI Taxonomy" id="583355"/>
    <lineage>
        <taxon>Bacteria</taxon>
        <taxon>Pseudomonadati</taxon>
        <taxon>Verrucomicrobiota</taxon>
        <taxon>Opitutia</taxon>
        <taxon>Puniceicoccales</taxon>
        <taxon>Coraliomargaritaceae</taxon>
        <taxon>Coraliomargarita</taxon>
    </lineage>
</organism>
<dbReference type="KEGG" id="caa:Caka_2958"/>
<sequence length="50" mass="5788">MAARMKREASIPLSPHRSTKDLPPYGNSPNDRKFLTLKSFDLLIFNDFSY</sequence>
<name>D5ERC7_CORAD</name>
<evidence type="ECO:0000313" key="2">
    <source>
        <dbReference type="EMBL" id="ADE55971.1"/>
    </source>
</evidence>
<gene>
    <name evidence="2" type="ordered locus">Caka_2958</name>
</gene>
<reference evidence="2 3" key="1">
    <citation type="journal article" date="2010" name="Stand. Genomic Sci.">
        <title>Complete genome sequence of Coraliomargarita akajimensis type strain (04OKA010-24).</title>
        <authorList>
            <person name="Mavromatis K."/>
            <person name="Abt B."/>
            <person name="Brambilla E."/>
            <person name="Lapidus A."/>
            <person name="Copeland A."/>
            <person name="Deshpande S."/>
            <person name="Nolan M."/>
            <person name="Lucas S."/>
            <person name="Tice H."/>
            <person name="Cheng J.F."/>
            <person name="Han C."/>
            <person name="Detter J.C."/>
            <person name="Woyke T."/>
            <person name="Goodwin L."/>
            <person name="Pitluck S."/>
            <person name="Held B."/>
            <person name="Brettin T."/>
            <person name="Tapia R."/>
            <person name="Ivanova N."/>
            <person name="Mikhailova N."/>
            <person name="Pati A."/>
            <person name="Liolios K."/>
            <person name="Chen A."/>
            <person name="Palaniappan K."/>
            <person name="Land M."/>
            <person name="Hauser L."/>
            <person name="Chang Y.J."/>
            <person name="Jeffries C.D."/>
            <person name="Rohde M."/>
            <person name="Goker M."/>
            <person name="Bristow J."/>
            <person name="Eisen J.A."/>
            <person name="Markowitz V."/>
            <person name="Hugenholtz P."/>
            <person name="Klenk H.P."/>
            <person name="Kyrpides N.C."/>
        </authorList>
    </citation>
    <scope>NUCLEOTIDE SEQUENCE [LARGE SCALE GENOMIC DNA]</scope>
    <source>
        <strain evidence="3">DSM 45221 / IAM 15411 / JCM 23193 / KCTC 12865</strain>
    </source>
</reference>
<dbReference type="STRING" id="583355.Caka_2958"/>